<evidence type="ECO:0000256" key="9">
    <source>
        <dbReference type="ARBA" id="ARBA00023295"/>
    </source>
</evidence>
<evidence type="ECO:0000256" key="2">
    <source>
        <dbReference type="ARBA" id="ARBA00005641"/>
    </source>
</evidence>
<dbReference type="OrthoDB" id="5823761at2759"/>
<evidence type="ECO:0000256" key="6">
    <source>
        <dbReference type="ARBA" id="ARBA00023001"/>
    </source>
</evidence>
<evidence type="ECO:0000256" key="14">
    <source>
        <dbReference type="SAM" id="MobiDB-lite"/>
    </source>
</evidence>
<proteinExistence type="inferred from homology"/>
<evidence type="ECO:0000313" key="18">
    <source>
        <dbReference type="Proteomes" id="UP000235672"/>
    </source>
</evidence>
<evidence type="ECO:0000256" key="10">
    <source>
        <dbReference type="ARBA" id="ARBA00023326"/>
    </source>
</evidence>
<dbReference type="EC" id="3.2.1.4" evidence="3"/>
<dbReference type="InterPro" id="IPR017853">
    <property type="entry name" value="GH"/>
</dbReference>
<keyword evidence="8" id="KW-0873">Pyrrolidone carboxylic acid</keyword>
<keyword evidence="4 15" id="KW-0732">Signal</keyword>
<evidence type="ECO:0000256" key="3">
    <source>
        <dbReference type="ARBA" id="ARBA00012601"/>
    </source>
</evidence>
<dbReference type="InterPro" id="IPR001547">
    <property type="entry name" value="Glyco_hydro_5"/>
</dbReference>
<keyword evidence="6" id="KW-0136">Cellulose degradation</keyword>
<name>A0A2J6PN98_9HELO</name>
<dbReference type="FunFam" id="3.20.20.80:FF:000124">
    <property type="entry name" value="Exported cellulase"/>
    <property type="match status" value="1"/>
</dbReference>
<dbReference type="Proteomes" id="UP000235672">
    <property type="component" value="Unassembled WGS sequence"/>
</dbReference>
<evidence type="ECO:0000256" key="8">
    <source>
        <dbReference type="ARBA" id="ARBA00023283"/>
    </source>
</evidence>
<evidence type="ECO:0000313" key="17">
    <source>
        <dbReference type="EMBL" id="PMD15495.1"/>
    </source>
</evidence>
<dbReference type="Pfam" id="PF00150">
    <property type="entry name" value="Cellulase"/>
    <property type="match status" value="1"/>
</dbReference>
<keyword evidence="9 13" id="KW-0326">Glycosidase</keyword>
<dbReference type="PANTHER" id="PTHR34142:SF5">
    <property type="entry name" value="CBM1 DOMAIN-CONTAINING PROTEIN"/>
    <property type="match status" value="1"/>
</dbReference>
<evidence type="ECO:0000256" key="13">
    <source>
        <dbReference type="RuleBase" id="RU361153"/>
    </source>
</evidence>
<comment type="catalytic activity">
    <reaction evidence="1">
        <text>Endohydrolysis of (1-&gt;4)-beta-D-glucosidic linkages in cellulose, lichenin and cereal beta-D-glucans.</text>
        <dbReference type="EC" id="3.2.1.4"/>
    </reaction>
</comment>
<dbReference type="GO" id="GO:0030245">
    <property type="term" value="P:cellulose catabolic process"/>
    <property type="evidence" value="ECO:0007669"/>
    <property type="project" value="UniProtKB-KW"/>
</dbReference>
<sequence length="437" mass="46129">MMVSLRSLLLLGGVVGSAWGKAGLYGLNIAGFEFGCDINGTCPLNQIVPPLLSLKGGDGAGQMAHFVKDDGMNVFRLPVSWQYLTNNVIGPLYEKNFAQYDKLMQSCLDVGAYCVLDVHNFARWNGGIIGQGGPTNKEFADLWTQLATKYADSEFVIFELMNEPNDLIFDDWVVSSQAAVNAIRAAEAVPHIILLPGNNFSSAGTFISSGWGAAMANITNPDKSTTNLIFDLHKYLDIDNSGDHEECVMDNIALTFEPVAAWLRTNKRQAIVSETGAAASDSCFIDFCAQNSYLNNASDVYIGYIAWGAGSLGTKYLLDLTPSRTGTKWTDMPMAVSCVIDVWETAAAVVTPVWGLSLATANVSTMTSSSIPAILTGTATQVYNGGSVGTQTSLGAGTTKTLSPDGSTGGGSQNSASGVKVGGGLMTGSLLLALVML</sequence>
<feature type="chain" id="PRO_5014456059" description="Endoglucanase EG-II" evidence="15">
    <location>
        <begin position="21"/>
        <end position="437"/>
    </location>
</feature>
<organism evidence="17 18">
    <name type="scientific">Hyaloscypha hepaticicola</name>
    <dbReference type="NCBI Taxonomy" id="2082293"/>
    <lineage>
        <taxon>Eukaryota</taxon>
        <taxon>Fungi</taxon>
        <taxon>Dikarya</taxon>
        <taxon>Ascomycota</taxon>
        <taxon>Pezizomycotina</taxon>
        <taxon>Leotiomycetes</taxon>
        <taxon>Helotiales</taxon>
        <taxon>Hyaloscyphaceae</taxon>
        <taxon>Hyaloscypha</taxon>
    </lineage>
</organism>
<dbReference type="GO" id="GO:0008810">
    <property type="term" value="F:cellulase activity"/>
    <property type="evidence" value="ECO:0007669"/>
    <property type="project" value="UniProtKB-EC"/>
</dbReference>
<keyword evidence="5 13" id="KW-0378">Hydrolase</keyword>
<protein>
    <recommendedName>
        <fullName evidence="12">Endoglucanase EG-II</fullName>
        <ecNumber evidence="3">3.2.1.4</ecNumber>
    </recommendedName>
</protein>
<reference evidence="17 18" key="1">
    <citation type="submission" date="2016-05" db="EMBL/GenBank/DDBJ databases">
        <title>A degradative enzymes factory behind the ericoid mycorrhizal symbiosis.</title>
        <authorList>
            <consortium name="DOE Joint Genome Institute"/>
            <person name="Martino E."/>
            <person name="Morin E."/>
            <person name="Grelet G."/>
            <person name="Kuo A."/>
            <person name="Kohler A."/>
            <person name="Daghino S."/>
            <person name="Barry K."/>
            <person name="Choi C."/>
            <person name="Cichocki N."/>
            <person name="Clum A."/>
            <person name="Copeland A."/>
            <person name="Hainaut M."/>
            <person name="Haridas S."/>
            <person name="Labutti K."/>
            <person name="Lindquist E."/>
            <person name="Lipzen A."/>
            <person name="Khouja H.-R."/>
            <person name="Murat C."/>
            <person name="Ohm R."/>
            <person name="Olson A."/>
            <person name="Spatafora J."/>
            <person name="Veneault-Fourrey C."/>
            <person name="Henrissat B."/>
            <person name="Grigoriev I."/>
            <person name="Martin F."/>
            <person name="Perotto S."/>
        </authorList>
    </citation>
    <scope>NUCLEOTIDE SEQUENCE [LARGE SCALE GENOMIC DNA]</scope>
    <source>
        <strain evidence="17 18">UAMH 7357</strain>
    </source>
</reference>
<dbReference type="SUPFAM" id="SSF51445">
    <property type="entry name" value="(Trans)glycosidases"/>
    <property type="match status" value="1"/>
</dbReference>
<feature type="compositionally biased region" description="Polar residues" evidence="14">
    <location>
        <begin position="394"/>
        <end position="406"/>
    </location>
</feature>
<comment type="similarity">
    <text evidence="2 13">Belongs to the glycosyl hydrolase 5 (cellulase A) family.</text>
</comment>
<keyword evidence="7" id="KW-0119">Carbohydrate metabolism</keyword>
<dbReference type="STRING" id="1745343.A0A2J6PN98"/>
<evidence type="ECO:0000256" key="1">
    <source>
        <dbReference type="ARBA" id="ARBA00000966"/>
    </source>
</evidence>
<dbReference type="PANTHER" id="PTHR34142">
    <property type="entry name" value="ENDO-BETA-1,4-GLUCANASE A"/>
    <property type="match status" value="1"/>
</dbReference>
<evidence type="ECO:0000256" key="15">
    <source>
        <dbReference type="SAM" id="SignalP"/>
    </source>
</evidence>
<dbReference type="PROSITE" id="PS00659">
    <property type="entry name" value="GLYCOSYL_HYDROL_F5"/>
    <property type="match status" value="1"/>
</dbReference>
<dbReference type="Gene3D" id="3.20.20.80">
    <property type="entry name" value="Glycosidases"/>
    <property type="match status" value="1"/>
</dbReference>
<evidence type="ECO:0000256" key="12">
    <source>
        <dbReference type="ARBA" id="ARBA00074271"/>
    </source>
</evidence>
<evidence type="ECO:0000256" key="5">
    <source>
        <dbReference type="ARBA" id="ARBA00022801"/>
    </source>
</evidence>
<feature type="domain" description="Glycoside hydrolase family 5" evidence="16">
    <location>
        <begin position="60"/>
        <end position="308"/>
    </location>
</feature>
<dbReference type="EMBL" id="KZ613513">
    <property type="protein sequence ID" value="PMD15495.1"/>
    <property type="molecule type" value="Genomic_DNA"/>
</dbReference>
<gene>
    <name evidence="17" type="ORF">NA56DRAFT_608964</name>
</gene>
<evidence type="ECO:0000256" key="4">
    <source>
        <dbReference type="ARBA" id="ARBA00022729"/>
    </source>
</evidence>
<evidence type="ECO:0000256" key="7">
    <source>
        <dbReference type="ARBA" id="ARBA00023277"/>
    </source>
</evidence>
<dbReference type="AlphaFoldDB" id="A0A2J6PN98"/>
<keyword evidence="18" id="KW-1185">Reference proteome</keyword>
<accession>A0A2J6PN98</accession>
<evidence type="ECO:0000256" key="11">
    <source>
        <dbReference type="ARBA" id="ARBA00059691"/>
    </source>
</evidence>
<feature type="signal peptide" evidence="15">
    <location>
        <begin position="1"/>
        <end position="20"/>
    </location>
</feature>
<dbReference type="InterPro" id="IPR018087">
    <property type="entry name" value="Glyco_hydro_5_CS"/>
</dbReference>
<comment type="function">
    <text evidence="11">Endoglucanase (EG) that cleaves the internal beta-1,4-glucosidic bonds in cellulose. The degradation of cellulose involves an interplay between different cellulolytic enzymes. Hydrolysis starts with EGs, which cut internal glycosidic linkages to reduce the polymerization degree of the substrate and creates new chain ends for exocellobiohydrolases (CBHs). The CBH release the disaccharide cellobiose from the non-reducing end of the cellulose polymer chain. Finally, beta-1,4-glucosidases hydrolyze the cellobiose and other short cello-oligosaccharides into glucose units.</text>
</comment>
<evidence type="ECO:0000259" key="16">
    <source>
        <dbReference type="Pfam" id="PF00150"/>
    </source>
</evidence>
<feature type="region of interest" description="Disordered" evidence="14">
    <location>
        <begin position="394"/>
        <end position="418"/>
    </location>
</feature>
<keyword evidence="10" id="KW-0624">Polysaccharide degradation</keyword>